<dbReference type="eggNOG" id="ENOG502ZM28">
    <property type="taxonomic scope" value="Bacteria"/>
</dbReference>
<evidence type="ECO:0000313" key="1">
    <source>
        <dbReference type="EMBL" id="EHJ49523.1"/>
    </source>
</evidence>
<accession>G7QC77</accession>
<dbReference type="EMBL" id="CM001368">
    <property type="protein sequence ID" value="EHJ49523.1"/>
    <property type="molecule type" value="Genomic_DNA"/>
</dbReference>
<dbReference type="Proteomes" id="UP000004662">
    <property type="component" value="Chromosome"/>
</dbReference>
<evidence type="ECO:0008006" key="3">
    <source>
        <dbReference type="Google" id="ProtNLM"/>
    </source>
</evidence>
<dbReference type="HOGENOM" id="CLU_1064490_0_0_7"/>
<organism evidence="1 2">
    <name type="scientific">Solidesulfovibrio carbinoliphilus subsp. oakridgensis</name>
    <dbReference type="NCBI Taxonomy" id="694327"/>
    <lineage>
        <taxon>Bacteria</taxon>
        <taxon>Pseudomonadati</taxon>
        <taxon>Thermodesulfobacteriota</taxon>
        <taxon>Desulfovibrionia</taxon>
        <taxon>Desulfovibrionales</taxon>
        <taxon>Desulfovibrionaceae</taxon>
        <taxon>Solidesulfovibrio</taxon>
    </lineage>
</organism>
<dbReference type="RefSeq" id="WP_009182847.1">
    <property type="nucleotide sequence ID" value="NZ_CM001368.1"/>
</dbReference>
<protein>
    <recommendedName>
        <fullName evidence="3">Calcineurin-like phosphoesterase domain-containing protein</fullName>
    </recommendedName>
</protein>
<sequence length="261" mass="28497">MKRVVAMGDIHAGHFAGLTPPAWQYRAGMGPDYMQARGAMQRECWSWYERTIAALQPVDVLLVNGDMIDGKGSRSGGTELVTSDLRAQADIAAACIREVKAGRIVCTHGTPYHVSADGEDMEEIVADKVGASIGGHEWVDVNGCVFDAKHKVGSSQVPHGRHTAMARERLWNQLWAEQDGAPKANVILRSHVHYFAFNGDADYLAMTLPALQGMGSKFGSRQCSGLVHYGLVHFDVADNGSYTWMPHILKIRSARPRAVKA</sequence>
<reference evidence="2" key="1">
    <citation type="journal article" date="2015" name="Genome Announc.">
        <title>High-Quality Draft Genome Sequence of Desulfovibrio carbinoliphilus FW-101-2B, an Organic Acid-Oxidizing Sulfate-Reducing Bacterium Isolated from Uranium(VI)-Contaminated Groundwater.</title>
        <authorList>
            <person name="Ramsay B.D."/>
            <person name="Hwang C."/>
            <person name="Woo H.L."/>
            <person name="Carroll S.L."/>
            <person name="Lucas S."/>
            <person name="Han J."/>
            <person name="Lapidus A.L."/>
            <person name="Cheng J.F."/>
            <person name="Goodwin L.A."/>
            <person name="Pitluck S."/>
            <person name="Peters L."/>
            <person name="Chertkov O."/>
            <person name="Held B."/>
            <person name="Detter J.C."/>
            <person name="Han C.S."/>
            <person name="Tapia R."/>
            <person name="Land M.L."/>
            <person name="Hauser L.J."/>
            <person name="Kyrpides N.C."/>
            <person name="Ivanova N.N."/>
            <person name="Mikhailova N."/>
            <person name="Pagani I."/>
            <person name="Woyke T."/>
            <person name="Arkin A.P."/>
            <person name="Dehal P."/>
            <person name="Chivian D."/>
            <person name="Criddle C.S."/>
            <person name="Wu W."/>
            <person name="Chakraborty R."/>
            <person name="Hazen T.C."/>
            <person name="Fields M.W."/>
        </authorList>
    </citation>
    <scope>NUCLEOTIDE SEQUENCE [LARGE SCALE GENOMIC DNA]</scope>
    <source>
        <strain evidence="2">FW-101-2B</strain>
    </source>
</reference>
<dbReference type="AlphaFoldDB" id="G7QC77"/>
<dbReference type="STRING" id="694327.DFW101_3527"/>
<dbReference type="OrthoDB" id="9902175at2"/>
<name>G7QC77_9BACT</name>
<dbReference type="InterPro" id="IPR029052">
    <property type="entry name" value="Metallo-depent_PP-like"/>
</dbReference>
<dbReference type="SUPFAM" id="SSF56300">
    <property type="entry name" value="Metallo-dependent phosphatases"/>
    <property type="match status" value="1"/>
</dbReference>
<gene>
    <name evidence="1" type="ORF">DFW101_3527</name>
</gene>
<keyword evidence="2" id="KW-1185">Reference proteome</keyword>
<evidence type="ECO:0000313" key="2">
    <source>
        <dbReference type="Proteomes" id="UP000004662"/>
    </source>
</evidence>
<proteinExistence type="predicted"/>